<reference evidence="1" key="1">
    <citation type="journal article" date="2014" name="Int. J. Syst. Evol. Microbiol.">
        <title>Complete genome sequence of Corynebacterium casei LMG S-19264T (=DSM 44701T), isolated from a smear-ripened cheese.</title>
        <authorList>
            <consortium name="US DOE Joint Genome Institute (JGI-PGF)"/>
            <person name="Walter F."/>
            <person name="Albersmeier A."/>
            <person name="Kalinowski J."/>
            <person name="Ruckert C."/>
        </authorList>
    </citation>
    <scope>NUCLEOTIDE SEQUENCE</scope>
    <source>
        <strain evidence="1">CGMCC 1.15880</strain>
    </source>
</reference>
<dbReference type="RefSeq" id="WP_188676337.1">
    <property type="nucleotide sequence ID" value="NZ_BMKA01000003.1"/>
</dbReference>
<evidence type="ECO:0000313" key="2">
    <source>
        <dbReference type="Proteomes" id="UP000628017"/>
    </source>
</evidence>
<evidence type="ECO:0008006" key="3">
    <source>
        <dbReference type="Google" id="ProtNLM"/>
    </source>
</evidence>
<dbReference type="InterPro" id="IPR021270">
    <property type="entry name" value="DUF2849"/>
</dbReference>
<comment type="caution">
    <text evidence="1">The sequence shown here is derived from an EMBL/GenBank/DDBJ whole genome shotgun (WGS) entry which is preliminary data.</text>
</comment>
<dbReference type="Pfam" id="PF11011">
    <property type="entry name" value="DUF2849"/>
    <property type="match status" value="1"/>
</dbReference>
<name>A0A916R1L3_9RHOB</name>
<protein>
    <recommendedName>
        <fullName evidence="3">DUF2849 domain-containing protein</fullName>
    </recommendedName>
</protein>
<dbReference type="Proteomes" id="UP000628017">
    <property type="component" value="Unassembled WGS sequence"/>
</dbReference>
<keyword evidence="2" id="KW-1185">Reference proteome</keyword>
<proteinExistence type="predicted"/>
<dbReference type="AlphaFoldDB" id="A0A916R1L3"/>
<evidence type="ECO:0000313" key="1">
    <source>
        <dbReference type="EMBL" id="GGA24877.1"/>
    </source>
</evidence>
<dbReference type="EMBL" id="BMKA01000003">
    <property type="protein sequence ID" value="GGA24877.1"/>
    <property type="molecule type" value="Genomic_DNA"/>
</dbReference>
<gene>
    <name evidence="1" type="ORF">GCM10011498_27370</name>
</gene>
<organism evidence="1 2">
    <name type="scientific">Neptunicoccus cionae</name>
    <dbReference type="NCBI Taxonomy" id="2035344"/>
    <lineage>
        <taxon>Bacteria</taxon>
        <taxon>Pseudomonadati</taxon>
        <taxon>Pseudomonadota</taxon>
        <taxon>Alphaproteobacteria</taxon>
        <taxon>Rhodobacterales</taxon>
        <taxon>Paracoccaceae</taxon>
        <taxon>Neptunicoccus</taxon>
    </lineage>
</organism>
<accession>A0A916R1L3</accession>
<sequence>MAKKFTPKVLTANHLLTGDVIYWDENGDWADAFEDALYLDTEKLANHVLTLAEKQQEVIVGPYLADAALGPDDKPMPAHFRETFRMTGPSNYHHGKQAEA</sequence>
<reference evidence="1" key="2">
    <citation type="submission" date="2020-09" db="EMBL/GenBank/DDBJ databases">
        <authorList>
            <person name="Sun Q."/>
            <person name="Zhou Y."/>
        </authorList>
    </citation>
    <scope>NUCLEOTIDE SEQUENCE</scope>
    <source>
        <strain evidence="1">CGMCC 1.15880</strain>
    </source>
</reference>